<feature type="domain" description="Glycosyltransferase 2-like" evidence="2">
    <location>
        <begin position="424"/>
        <end position="524"/>
    </location>
</feature>
<organism evidence="3 4">
    <name type="scientific">Mumia flava</name>
    <dbReference type="NCBI Taxonomy" id="1348852"/>
    <lineage>
        <taxon>Bacteria</taxon>
        <taxon>Bacillati</taxon>
        <taxon>Actinomycetota</taxon>
        <taxon>Actinomycetes</taxon>
        <taxon>Propionibacteriales</taxon>
        <taxon>Nocardioidaceae</taxon>
        <taxon>Mumia</taxon>
    </lineage>
</organism>
<feature type="domain" description="Glycosyltransferase 2-like" evidence="2">
    <location>
        <begin position="12"/>
        <end position="176"/>
    </location>
</feature>
<accession>A0A2M9BK43</accession>
<evidence type="ECO:0000313" key="4">
    <source>
        <dbReference type="Proteomes" id="UP000230842"/>
    </source>
</evidence>
<keyword evidence="3" id="KW-0808">Transferase</keyword>
<dbReference type="PANTHER" id="PTHR43685">
    <property type="entry name" value="GLYCOSYLTRANSFERASE"/>
    <property type="match status" value="1"/>
</dbReference>
<dbReference type="InterPro" id="IPR029044">
    <property type="entry name" value="Nucleotide-diphossugar_trans"/>
</dbReference>
<evidence type="ECO:0000256" key="1">
    <source>
        <dbReference type="SAM" id="MobiDB-lite"/>
    </source>
</evidence>
<keyword evidence="4" id="KW-1185">Reference proteome</keyword>
<dbReference type="CDD" id="cd00761">
    <property type="entry name" value="Glyco_tranf_GTA_type"/>
    <property type="match status" value="1"/>
</dbReference>
<dbReference type="Proteomes" id="UP000230842">
    <property type="component" value="Unassembled WGS sequence"/>
</dbReference>
<dbReference type="SUPFAM" id="SSF53448">
    <property type="entry name" value="Nucleotide-diphospho-sugar transferases"/>
    <property type="match status" value="2"/>
</dbReference>
<protein>
    <submittedName>
        <fullName evidence="3">Glycosyl transferase family 2</fullName>
    </submittedName>
</protein>
<dbReference type="Pfam" id="PF00535">
    <property type="entry name" value="Glycos_transf_2"/>
    <property type="match status" value="2"/>
</dbReference>
<evidence type="ECO:0000313" key="3">
    <source>
        <dbReference type="EMBL" id="PJJ58323.1"/>
    </source>
</evidence>
<evidence type="ECO:0000259" key="2">
    <source>
        <dbReference type="Pfam" id="PF00535"/>
    </source>
</evidence>
<dbReference type="Gene3D" id="3.90.550.10">
    <property type="entry name" value="Spore Coat Polysaccharide Biosynthesis Protein SpsA, Chain A"/>
    <property type="match status" value="2"/>
</dbReference>
<reference evidence="3 4" key="1">
    <citation type="submission" date="2017-11" db="EMBL/GenBank/DDBJ databases">
        <title>Genomic Encyclopedia of Archaeal and Bacterial Type Strains, Phase II (KMG-II): From Individual Species to Whole Genera.</title>
        <authorList>
            <person name="Goeker M."/>
        </authorList>
    </citation>
    <scope>NUCLEOTIDE SEQUENCE [LARGE SCALE GENOMIC DNA]</scope>
    <source>
        <strain evidence="3 4">DSM 27763</strain>
    </source>
</reference>
<dbReference type="InterPro" id="IPR050834">
    <property type="entry name" value="Glycosyltransf_2"/>
</dbReference>
<gene>
    <name evidence="3" type="ORF">CLV56_2574</name>
</gene>
<dbReference type="RefSeq" id="WP_170224790.1">
    <property type="nucleotide sequence ID" value="NZ_PGEZ01000001.1"/>
</dbReference>
<name>A0A2M9BK43_9ACTN</name>
<dbReference type="GO" id="GO:0016740">
    <property type="term" value="F:transferase activity"/>
    <property type="evidence" value="ECO:0007669"/>
    <property type="project" value="UniProtKB-KW"/>
</dbReference>
<sequence>MTPASPSAPPVTVVICAYTERRLAALRRAVVAVRAQLGDDDRLVVVIDHNPGLLRACRASLDCEVVASQGRPGLSGARNTGAARSVGRGVVAFLDDDACPRAGWLAAMRDAFAEDDVVAVGGAVRARWVDDAPRWFPVELGWVVGCDYRGLPGDGAQVRNPIGASMAVRADALDRVGGFSEELGRVGALPVGCEETELAIRIAGAVPDGRIVRITGAVVDHDVPSERARLGYVLRRGWHEGRSKARLARMAGPGTALASERDYLRRVVPTGVVTHLVAPLRRGDVAGPSRAVVLAAAVLATAAGYLGSRALGLGTRSHATPALRARGGADPGAGADSRGFVPIACTDLELGADADQAPGDGAVNARGEAAVLVRDHGWPTAFVRLDRATPPRLREQVKDVVGDSPTTRPERWPWGMPPVDASITVVVCSLGQDPRLRATVDLVLAQDHPDLEVVVVDNDPARGTVRRLLAPVTDARVRIVDEPRRGLSEARNTGLAAARGAIVAYTDDDARPDADWVSALLRGFGPDLASGPACVTGLVVPAGFDTSAQLLFEETGGFGKGFAATYWSARTPAQRPLGGAARPGRRGVAFPYGAGEMGSGNNMAFRADVLRRVGGFDVALGAGTPTRGGEDLDILRTLYLEGETVLYLPAAVVRHHHRDSLDALRTQMFGYGSGMAASVTKLVVTRPATALRVLRVLPAAARLLLDPGSPKNESRTAAYPADVVRAEVRGYVAGPWLYVRSRAATRRQRPSASVGCEAGR</sequence>
<dbReference type="EMBL" id="PGEZ01000001">
    <property type="protein sequence ID" value="PJJ58323.1"/>
    <property type="molecule type" value="Genomic_DNA"/>
</dbReference>
<dbReference type="PANTHER" id="PTHR43685:SF2">
    <property type="entry name" value="GLYCOSYLTRANSFERASE 2-LIKE DOMAIN-CONTAINING PROTEIN"/>
    <property type="match status" value="1"/>
</dbReference>
<dbReference type="InterPro" id="IPR001173">
    <property type="entry name" value="Glyco_trans_2-like"/>
</dbReference>
<proteinExistence type="predicted"/>
<dbReference type="AlphaFoldDB" id="A0A2M9BK43"/>
<comment type="caution">
    <text evidence="3">The sequence shown here is derived from an EMBL/GenBank/DDBJ whole genome shotgun (WGS) entry which is preliminary data.</text>
</comment>
<feature type="region of interest" description="Disordered" evidence="1">
    <location>
        <begin position="396"/>
        <end position="415"/>
    </location>
</feature>